<dbReference type="PANTHER" id="PTHR14136">
    <property type="entry name" value="BTB_POZ DOMAIN-CONTAINING PROTEIN KCTD9"/>
    <property type="match status" value="1"/>
</dbReference>
<evidence type="ECO:0000313" key="3">
    <source>
        <dbReference type="Proteomes" id="UP000641646"/>
    </source>
</evidence>
<keyword evidence="1" id="KW-1133">Transmembrane helix</keyword>
<organism evidence="2 3">
    <name type="scientific">Aerosakkonema funiforme FACHB-1375</name>
    <dbReference type="NCBI Taxonomy" id="2949571"/>
    <lineage>
        <taxon>Bacteria</taxon>
        <taxon>Bacillati</taxon>
        <taxon>Cyanobacteriota</taxon>
        <taxon>Cyanophyceae</taxon>
        <taxon>Oscillatoriophycideae</taxon>
        <taxon>Aerosakkonematales</taxon>
        <taxon>Aerosakkonemataceae</taxon>
        <taxon>Aerosakkonema</taxon>
    </lineage>
</organism>
<reference evidence="2" key="1">
    <citation type="journal article" date="2015" name="ISME J.">
        <title>Draft Genome Sequence of Streptomyces incarnatus NRRL8089, which Produces the Nucleoside Antibiotic Sinefungin.</title>
        <authorList>
            <person name="Oshima K."/>
            <person name="Hattori M."/>
            <person name="Shimizu H."/>
            <person name="Fukuda K."/>
            <person name="Nemoto M."/>
            <person name="Inagaki K."/>
            <person name="Tamura T."/>
        </authorList>
    </citation>
    <scope>NUCLEOTIDE SEQUENCE</scope>
    <source>
        <strain evidence="2">FACHB-1375</strain>
    </source>
</reference>
<evidence type="ECO:0000313" key="2">
    <source>
        <dbReference type="EMBL" id="MBD2181215.1"/>
    </source>
</evidence>
<accession>A0A926VCW3</accession>
<dbReference type="PANTHER" id="PTHR14136:SF17">
    <property type="entry name" value="BTB_POZ DOMAIN-CONTAINING PROTEIN KCTD9"/>
    <property type="match status" value="1"/>
</dbReference>
<dbReference type="InterPro" id="IPR001646">
    <property type="entry name" value="5peptide_repeat"/>
</dbReference>
<dbReference type="EMBL" id="JACJPW010000017">
    <property type="protein sequence ID" value="MBD2181215.1"/>
    <property type="molecule type" value="Genomic_DNA"/>
</dbReference>
<keyword evidence="3" id="KW-1185">Reference proteome</keyword>
<dbReference type="Proteomes" id="UP000641646">
    <property type="component" value="Unassembled WGS sequence"/>
</dbReference>
<gene>
    <name evidence="2" type="ORF">H6G03_08880</name>
</gene>
<dbReference type="AlphaFoldDB" id="A0A926VCW3"/>
<dbReference type="Pfam" id="PF00805">
    <property type="entry name" value="Pentapeptide"/>
    <property type="match status" value="4"/>
</dbReference>
<protein>
    <submittedName>
        <fullName evidence="2">Pentapeptide repeat-containing protein</fullName>
    </submittedName>
</protein>
<dbReference type="InterPro" id="IPR051082">
    <property type="entry name" value="Pentapeptide-BTB/POZ_domain"/>
</dbReference>
<feature type="transmembrane region" description="Helical" evidence="1">
    <location>
        <begin position="26"/>
        <end position="46"/>
    </location>
</feature>
<name>A0A926VCW3_9CYAN</name>
<dbReference type="SUPFAM" id="SSF141571">
    <property type="entry name" value="Pentapeptide repeat-like"/>
    <property type="match status" value="1"/>
</dbReference>
<keyword evidence="1" id="KW-0812">Transmembrane</keyword>
<reference evidence="2" key="2">
    <citation type="submission" date="2020-08" db="EMBL/GenBank/DDBJ databases">
        <authorList>
            <person name="Chen M."/>
            <person name="Teng W."/>
            <person name="Zhao L."/>
            <person name="Hu C."/>
            <person name="Zhou Y."/>
            <person name="Han B."/>
            <person name="Song L."/>
            <person name="Shu W."/>
        </authorList>
    </citation>
    <scope>NUCLEOTIDE SEQUENCE</scope>
    <source>
        <strain evidence="2">FACHB-1375</strain>
    </source>
</reference>
<dbReference type="Gene3D" id="2.160.20.80">
    <property type="entry name" value="E3 ubiquitin-protein ligase SopA"/>
    <property type="match status" value="1"/>
</dbReference>
<keyword evidence="1" id="KW-0472">Membrane</keyword>
<proteinExistence type="predicted"/>
<comment type="caution">
    <text evidence="2">The sequence shown here is derived from an EMBL/GenBank/DDBJ whole genome shotgun (WGS) entry which is preliminary data.</text>
</comment>
<evidence type="ECO:0000256" key="1">
    <source>
        <dbReference type="SAM" id="Phobius"/>
    </source>
</evidence>
<sequence>MPKSDRNITQHSFAPEKWIDTRSCTLGCLGYVAGILTLPIVVFLTLNTPDARKQRFLERKTNECQRCDLSNQDLSLRQFNNADFSKANLQNVVLGGAKLRNAKFSYANLKHSVLRQANLENANFDGANLSQADFRCGAGTCTYLSGTSFKNANLTGANFQSVGFTPVGEIGLPNVDFTGADLREANFNGASLKGALLERAKFCKTRMPDGKISNRDC</sequence>